<protein>
    <recommendedName>
        <fullName evidence="2">CCHC-type domain-containing protein</fullName>
    </recommendedName>
</protein>
<feature type="domain" description="CCHC-type" evidence="2">
    <location>
        <begin position="59"/>
        <end position="71"/>
    </location>
</feature>
<dbReference type="GO" id="GO:0008270">
    <property type="term" value="F:zinc ion binding"/>
    <property type="evidence" value="ECO:0007669"/>
    <property type="project" value="InterPro"/>
</dbReference>
<accession>A0A015KA13</accession>
<evidence type="ECO:0000313" key="3">
    <source>
        <dbReference type="EMBL" id="EXX64289.1"/>
    </source>
</evidence>
<evidence type="ECO:0000259" key="2">
    <source>
        <dbReference type="Pfam" id="PF00098"/>
    </source>
</evidence>
<reference evidence="3 4" key="1">
    <citation type="submission" date="2014-02" db="EMBL/GenBank/DDBJ databases">
        <title>Single nucleus genome sequencing reveals high similarity among nuclei of an endomycorrhizal fungus.</title>
        <authorList>
            <person name="Lin K."/>
            <person name="Geurts R."/>
            <person name="Zhang Z."/>
            <person name="Limpens E."/>
            <person name="Saunders D.G."/>
            <person name="Mu D."/>
            <person name="Pang E."/>
            <person name="Cao H."/>
            <person name="Cha H."/>
            <person name="Lin T."/>
            <person name="Zhou Q."/>
            <person name="Shang Y."/>
            <person name="Li Y."/>
            <person name="Ivanov S."/>
            <person name="Sharma T."/>
            <person name="Velzen R.V."/>
            <person name="Ruijter N.D."/>
            <person name="Aanen D.K."/>
            <person name="Win J."/>
            <person name="Kamoun S."/>
            <person name="Bisseling T."/>
            <person name="Huang S."/>
        </authorList>
    </citation>
    <scope>NUCLEOTIDE SEQUENCE [LARGE SCALE GENOMIC DNA]</scope>
    <source>
        <strain evidence="4">DAOM197198w</strain>
    </source>
</reference>
<dbReference type="InterPro" id="IPR001878">
    <property type="entry name" value="Znf_CCHC"/>
</dbReference>
<comment type="caution">
    <text evidence="3">The sequence shown here is derived from an EMBL/GenBank/DDBJ whole genome shotgun (WGS) entry which is preliminary data.</text>
</comment>
<evidence type="ECO:0000256" key="1">
    <source>
        <dbReference type="SAM" id="MobiDB-lite"/>
    </source>
</evidence>
<dbReference type="EMBL" id="JEMT01023562">
    <property type="protein sequence ID" value="EXX64289.1"/>
    <property type="molecule type" value="Genomic_DNA"/>
</dbReference>
<dbReference type="HOGENOM" id="CLU_2741404_0_0_1"/>
<evidence type="ECO:0000313" key="4">
    <source>
        <dbReference type="Proteomes" id="UP000022910"/>
    </source>
</evidence>
<proteinExistence type="predicted"/>
<dbReference type="GO" id="GO:0003676">
    <property type="term" value="F:nucleic acid binding"/>
    <property type="evidence" value="ECO:0007669"/>
    <property type="project" value="InterPro"/>
</dbReference>
<dbReference type="AlphaFoldDB" id="A0A015KA13"/>
<keyword evidence="4" id="KW-1185">Reference proteome</keyword>
<dbReference type="Pfam" id="PF00098">
    <property type="entry name" value="zf-CCHC"/>
    <property type="match status" value="1"/>
</dbReference>
<gene>
    <name evidence="3" type="ORF">RirG_144170</name>
</gene>
<sequence>MNYAQTGKSEMAELTKLVTVLAQQVSEIEKKIDNRPSGSYQKPPAARPELSVPDRPPIVCYSCGEPGHISR</sequence>
<dbReference type="Proteomes" id="UP000022910">
    <property type="component" value="Unassembled WGS sequence"/>
</dbReference>
<name>A0A015KA13_RHIIW</name>
<dbReference type="OrthoDB" id="116216at2759"/>
<organism evidence="3 4">
    <name type="scientific">Rhizophagus irregularis (strain DAOM 197198w)</name>
    <name type="common">Glomus intraradices</name>
    <dbReference type="NCBI Taxonomy" id="1432141"/>
    <lineage>
        <taxon>Eukaryota</taxon>
        <taxon>Fungi</taxon>
        <taxon>Fungi incertae sedis</taxon>
        <taxon>Mucoromycota</taxon>
        <taxon>Glomeromycotina</taxon>
        <taxon>Glomeromycetes</taxon>
        <taxon>Glomerales</taxon>
        <taxon>Glomeraceae</taxon>
        <taxon>Rhizophagus</taxon>
    </lineage>
</organism>
<feature type="region of interest" description="Disordered" evidence="1">
    <location>
        <begin position="32"/>
        <end position="55"/>
    </location>
</feature>